<dbReference type="CDD" id="cd04859">
    <property type="entry name" value="Prim_Pol"/>
    <property type="match status" value="1"/>
</dbReference>
<dbReference type="Gene3D" id="3.30.720.160">
    <property type="entry name" value="Bifunctional DNA primase/polymerase, N-terminal"/>
    <property type="match status" value="1"/>
</dbReference>
<protein>
    <submittedName>
        <fullName evidence="2">Bifunctional DNA primase/polymerase</fullName>
    </submittedName>
</protein>
<proteinExistence type="predicted"/>
<dbReference type="Pfam" id="PF09250">
    <property type="entry name" value="Prim-Pol"/>
    <property type="match status" value="1"/>
</dbReference>
<feature type="domain" description="DNA primase/polymerase bifunctional N-terminal" evidence="1">
    <location>
        <begin position="22"/>
        <end position="189"/>
    </location>
</feature>
<evidence type="ECO:0000313" key="2">
    <source>
        <dbReference type="EMBL" id="MEY8042622.1"/>
    </source>
</evidence>
<evidence type="ECO:0000259" key="1">
    <source>
        <dbReference type="SMART" id="SM00943"/>
    </source>
</evidence>
<dbReference type="SMART" id="SM00943">
    <property type="entry name" value="Prim-Pol"/>
    <property type="match status" value="1"/>
</dbReference>
<sequence length="301" mass="31599">MSSPATNRPRSPSPPPRLMRAALEAVQAGHAVFPLCPRSKKPAVGDWESAATREDDQIRNWWSARPYNVGIATGPSGLHVLDLDDGRGHAPPPEWPDAHGGQDVLTRLADAAGQPYPGNTFAVATPSGGLHLYFRAPAEPELRSTIGRLGWRVDTRGAGGYVVAAGSVRPEGSYLVRNHASIAPLPEWLIEALTPPPPPVPVALDLPTGRASAYVAAAVAGETGAVTRATTGSRHTTLLRAAVRLGRLVGGGALDEHTARTALHAASDQHVGHDGFTAREAETTIRDGLAWGIARPRHVAG</sequence>
<dbReference type="Proteomes" id="UP001564626">
    <property type="component" value="Unassembled WGS sequence"/>
</dbReference>
<accession>A0ABV4CRN4</accession>
<dbReference type="SUPFAM" id="SSF56747">
    <property type="entry name" value="Prim-pol domain"/>
    <property type="match status" value="1"/>
</dbReference>
<organism evidence="2 3">
    <name type="scientific">Saccharopolyspora cebuensis</name>
    <dbReference type="NCBI Taxonomy" id="418759"/>
    <lineage>
        <taxon>Bacteria</taxon>
        <taxon>Bacillati</taxon>
        <taxon>Actinomycetota</taxon>
        <taxon>Actinomycetes</taxon>
        <taxon>Pseudonocardiales</taxon>
        <taxon>Pseudonocardiaceae</taxon>
        <taxon>Saccharopolyspora</taxon>
    </lineage>
</organism>
<comment type="caution">
    <text evidence="2">The sequence shown here is derived from an EMBL/GenBank/DDBJ whole genome shotgun (WGS) entry which is preliminary data.</text>
</comment>
<evidence type="ECO:0000313" key="3">
    <source>
        <dbReference type="Proteomes" id="UP001564626"/>
    </source>
</evidence>
<dbReference type="EMBL" id="JBGEHV010000061">
    <property type="protein sequence ID" value="MEY8042622.1"/>
    <property type="molecule type" value="Genomic_DNA"/>
</dbReference>
<keyword evidence="3" id="KW-1185">Reference proteome</keyword>
<reference evidence="2 3" key="1">
    <citation type="submission" date="2024-08" db="EMBL/GenBank/DDBJ databases">
        <title>Genome mining of Saccharopolyspora cebuensis PGLac3 from Nigerian medicinal plant.</title>
        <authorList>
            <person name="Ezeobiora C.E."/>
            <person name="Igbokwe N.H."/>
            <person name="Amin D.H."/>
            <person name="Mendie U.E."/>
        </authorList>
    </citation>
    <scope>NUCLEOTIDE SEQUENCE [LARGE SCALE GENOMIC DNA]</scope>
    <source>
        <strain evidence="2 3">PGLac3</strain>
    </source>
</reference>
<name>A0ABV4CRN4_9PSEU</name>
<gene>
    <name evidence="2" type="ORF">AB8O55_24720</name>
</gene>
<dbReference type="InterPro" id="IPR015330">
    <property type="entry name" value="DNA_primase/pol_bifunc_N"/>
</dbReference>
<dbReference type="RefSeq" id="WP_369775474.1">
    <property type="nucleotide sequence ID" value="NZ_JBGEHV010000061.1"/>
</dbReference>